<dbReference type="Proteomes" id="UP000748531">
    <property type="component" value="Unassembled WGS sequence"/>
</dbReference>
<dbReference type="OrthoDB" id="6268128at2759"/>
<protein>
    <submittedName>
        <fullName evidence="2">AT-rich interactive domain-containing protein 1</fullName>
    </submittedName>
</protein>
<feature type="compositionally biased region" description="Polar residues" evidence="1">
    <location>
        <begin position="27"/>
        <end position="36"/>
    </location>
</feature>
<keyword evidence="3" id="KW-1185">Reference proteome</keyword>
<reference evidence="2" key="1">
    <citation type="submission" date="2019-05" db="EMBL/GenBank/DDBJ databases">
        <title>Annotation for the trematode Paragonimus heterotremus.</title>
        <authorList>
            <person name="Choi Y.-J."/>
        </authorList>
    </citation>
    <scope>NUCLEOTIDE SEQUENCE</scope>
    <source>
        <strain evidence="2">LC</strain>
    </source>
</reference>
<evidence type="ECO:0000256" key="1">
    <source>
        <dbReference type="SAM" id="MobiDB-lite"/>
    </source>
</evidence>
<feature type="region of interest" description="Disordered" evidence="1">
    <location>
        <begin position="95"/>
        <end position="114"/>
    </location>
</feature>
<organism evidence="2 3">
    <name type="scientific">Paragonimus heterotremus</name>
    <dbReference type="NCBI Taxonomy" id="100268"/>
    <lineage>
        <taxon>Eukaryota</taxon>
        <taxon>Metazoa</taxon>
        <taxon>Spiralia</taxon>
        <taxon>Lophotrochozoa</taxon>
        <taxon>Platyhelminthes</taxon>
        <taxon>Trematoda</taxon>
        <taxon>Digenea</taxon>
        <taxon>Plagiorchiida</taxon>
        <taxon>Troglotremata</taxon>
        <taxon>Troglotrematidae</taxon>
        <taxon>Paragonimus</taxon>
    </lineage>
</organism>
<feature type="compositionally biased region" description="Polar residues" evidence="1">
    <location>
        <begin position="1"/>
        <end position="10"/>
    </location>
</feature>
<accession>A0A8J4T1P4</accession>
<comment type="caution">
    <text evidence="2">The sequence shown here is derived from an EMBL/GenBank/DDBJ whole genome shotgun (WGS) entry which is preliminary data.</text>
</comment>
<evidence type="ECO:0000313" key="2">
    <source>
        <dbReference type="EMBL" id="KAF5403931.1"/>
    </source>
</evidence>
<feature type="region of interest" description="Disordered" evidence="1">
    <location>
        <begin position="1"/>
        <end position="83"/>
    </location>
</feature>
<dbReference type="EMBL" id="LUCH01000968">
    <property type="protein sequence ID" value="KAF5403931.1"/>
    <property type="molecule type" value="Genomic_DNA"/>
</dbReference>
<gene>
    <name evidence="2" type="ORF">PHET_02815</name>
</gene>
<dbReference type="AlphaFoldDB" id="A0A8J4T1P4"/>
<sequence>MEYPTTNLGSGQPGYQHPQDQPLISPGCNSQPTTTAFPAPESGPHHRTYASYQQPYQPPHEYSGIPNAHPPPNPSTYYSTESHGQSLTLNQLLQQGSTPGGYQIRPHSGPPGQAPYRSYEPFPYGYKPGIPGGVPDRPQVGKILSYILYLYLIAPYNCFLSYSCHLLRLIPPFRAVCYSLYNV</sequence>
<name>A0A8J4T1P4_9TREM</name>
<evidence type="ECO:0000313" key="3">
    <source>
        <dbReference type="Proteomes" id="UP000748531"/>
    </source>
</evidence>
<proteinExistence type="predicted"/>